<dbReference type="InterPro" id="IPR051132">
    <property type="entry name" value="3-5_Exonuclease_domain"/>
</dbReference>
<feature type="domain" description="3'-5' exonuclease" evidence="3">
    <location>
        <begin position="7"/>
        <end position="131"/>
    </location>
</feature>
<name>A0A8K0E350_9ROSA</name>
<dbReference type="PANTHER" id="PTHR13620">
    <property type="entry name" value="3-5 EXONUCLEASE"/>
    <property type="match status" value="1"/>
</dbReference>
<evidence type="ECO:0000313" key="4">
    <source>
        <dbReference type="EMBL" id="KAF3438679.1"/>
    </source>
</evidence>
<dbReference type="GO" id="GO:0003676">
    <property type="term" value="F:nucleic acid binding"/>
    <property type="evidence" value="ECO:0007669"/>
    <property type="project" value="InterPro"/>
</dbReference>
<dbReference type="GO" id="GO:0005737">
    <property type="term" value="C:cytoplasm"/>
    <property type="evidence" value="ECO:0007669"/>
    <property type="project" value="TreeGrafter"/>
</dbReference>
<organism evidence="4 5">
    <name type="scientific">Rhamnella rubrinervis</name>
    <dbReference type="NCBI Taxonomy" id="2594499"/>
    <lineage>
        <taxon>Eukaryota</taxon>
        <taxon>Viridiplantae</taxon>
        <taxon>Streptophyta</taxon>
        <taxon>Embryophyta</taxon>
        <taxon>Tracheophyta</taxon>
        <taxon>Spermatophyta</taxon>
        <taxon>Magnoliopsida</taxon>
        <taxon>eudicotyledons</taxon>
        <taxon>Gunneridae</taxon>
        <taxon>Pentapetalae</taxon>
        <taxon>rosids</taxon>
        <taxon>fabids</taxon>
        <taxon>Rosales</taxon>
        <taxon>Rhamnaceae</taxon>
        <taxon>rhamnoid group</taxon>
        <taxon>Rhamneae</taxon>
        <taxon>Rhamnella</taxon>
    </lineage>
</organism>
<dbReference type="SUPFAM" id="SSF53098">
    <property type="entry name" value="Ribonuclease H-like"/>
    <property type="match status" value="1"/>
</dbReference>
<accession>A0A8K0E350</accession>
<keyword evidence="2" id="KW-0378">Hydrolase</keyword>
<dbReference type="AlphaFoldDB" id="A0A8K0E350"/>
<dbReference type="Pfam" id="PF01612">
    <property type="entry name" value="DNA_pol_A_exo1"/>
    <property type="match status" value="1"/>
</dbReference>
<comment type="caution">
    <text evidence="4">The sequence shown here is derived from an EMBL/GenBank/DDBJ whole genome shotgun (WGS) entry which is preliminary data.</text>
</comment>
<dbReference type="GO" id="GO:0006139">
    <property type="term" value="P:nucleobase-containing compound metabolic process"/>
    <property type="evidence" value="ECO:0007669"/>
    <property type="project" value="InterPro"/>
</dbReference>
<dbReference type="Proteomes" id="UP000796880">
    <property type="component" value="Unassembled WGS sequence"/>
</dbReference>
<gene>
    <name evidence="4" type="ORF">FNV43_RR21443</name>
</gene>
<evidence type="ECO:0000313" key="5">
    <source>
        <dbReference type="Proteomes" id="UP000796880"/>
    </source>
</evidence>
<dbReference type="EMBL" id="VOIH02000009">
    <property type="protein sequence ID" value="KAF3438679.1"/>
    <property type="molecule type" value="Genomic_DNA"/>
</dbReference>
<reference evidence="4" key="1">
    <citation type="submission" date="2020-03" db="EMBL/GenBank/DDBJ databases">
        <title>A high-quality chromosome-level genome assembly of a woody plant with both climbing and erect habits, Rhamnella rubrinervis.</title>
        <authorList>
            <person name="Lu Z."/>
            <person name="Yang Y."/>
            <person name="Zhu X."/>
            <person name="Sun Y."/>
        </authorList>
    </citation>
    <scope>NUCLEOTIDE SEQUENCE</scope>
    <source>
        <strain evidence="4">BYM</strain>
        <tissue evidence="4">Leaf</tissue>
    </source>
</reference>
<evidence type="ECO:0000256" key="1">
    <source>
        <dbReference type="ARBA" id="ARBA00022722"/>
    </source>
</evidence>
<dbReference type="InterPro" id="IPR036397">
    <property type="entry name" value="RNaseH_sf"/>
</dbReference>
<keyword evidence="1" id="KW-0540">Nuclease</keyword>
<dbReference type="PANTHER" id="PTHR13620:SF121">
    <property type="entry name" value="EMB|CAB82946.1-RELATED"/>
    <property type="match status" value="1"/>
</dbReference>
<evidence type="ECO:0000256" key="2">
    <source>
        <dbReference type="ARBA" id="ARBA00022801"/>
    </source>
</evidence>
<keyword evidence="5" id="KW-1185">Reference proteome</keyword>
<dbReference type="GO" id="GO:0008408">
    <property type="term" value="F:3'-5' exonuclease activity"/>
    <property type="evidence" value="ECO:0007669"/>
    <property type="project" value="InterPro"/>
</dbReference>
<evidence type="ECO:0000259" key="3">
    <source>
        <dbReference type="Pfam" id="PF01612"/>
    </source>
</evidence>
<proteinExistence type="predicted"/>
<dbReference type="InterPro" id="IPR002562">
    <property type="entry name" value="3'-5'_exonuclease_dom"/>
</dbReference>
<dbReference type="InterPro" id="IPR012337">
    <property type="entry name" value="RNaseH-like_sf"/>
</dbReference>
<dbReference type="CDD" id="cd06141">
    <property type="entry name" value="WRN_exo"/>
    <property type="match status" value="1"/>
</dbReference>
<sequence length="148" mass="16716">MSNKSTTLQLCIDVKCLIVQLFYIDYIPQSLKDILMNPNFTFVGTRVGDDIQKLKSEYGLTCRKSAANGEMVKSRWPGRFSRLGLKDHAFQILGLNMKKPLHVTKSNWEARVLSDDQVEHACNDAYVSYRVGMECIAVVVKALPFGIL</sequence>
<dbReference type="GO" id="GO:0005634">
    <property type="term" value="C:nucleus"/>
    <property type="evidence" value="ECO:0007669"/>
    <property type="project" value="TreeGrafter"/>
</dbReference>
<dbReference type="OrthoDB" id="1920326at2759"/>
<protein>
    <recommendedName>
        <fullName evidence="3">3'-5' exonuclease domain-containing protein</fullName>
    </recommendedName>
</protein>
<dbReference type="Gene3D" id="3.30.420.10">
    <property type="entry name" value="Ribonuclease H-like superfamily/Ribonuclease H"/>
    <property type="match status" value="1"/>
</dbReference>